<dbReference type="EMBL" id="CP000816">
    <property type="protein sequence ID" value="ABU81513.1"/>
    <property type="molecule type" value="Genomic_DNA"/>
</dbReference>
<gene>
    <name evidence="2" type="ordered locus">Igni_0330</name>
</gene>
<proteinExistence type="predicted"/>
<organism evidence="2 3">
    <name type="scientific">Ignicoccus hospitalis (strain KIN4/I / DSM 18386 / JCM 14125)</name>
    <dbReference type="NCBI Taxonomy" id="453591"/>
    <lineage>
        <taxon>Archaea</taxon>
        <taxon>Thermoproteota</taxon>
        <taxon>Thermoprotei</taxon>
        <taxon>Desulfurococcales</taxon>
        <taxon>Desulfurococcaceae</taxon>
        <taxon>Ignicoccus</taxon>
    </lineage>
</organism>
<keyword evidence="3" id="KW-1185">Reference proteome</keyword>
<sequence>MNSNGAFSNIGCSHVGKDEKEMSKYKGLVICNIGRRSCKSTDAPAIQRLTSRGPEGPPHALSDQQPNDLIDKVLGVTYKLEAALALKALGYRVPKDLLEVPSISLRTKAEKAFVYGLVGSPRGRDSWRRLGRLACWRS</sequence>
<accession>A8A9B1</accession>
<feature type="region of interest" description="Disordered" evidence="1">
    <location>
        <begin position="43"/>
        <end position="66"/>
    </location>
</feature>
<name>A8A9B1_IGNH4</name>
<dbReference type="KEGG" id="iho:Igni_0330"/>
<dbReference type="AlphaFoldDB" id="A8A9B1"/>
<reference evidence="2 3" key="1">
    <citation type="journal article" date="2008" name="Genome Biol.">
        <title>A genomic analysis of the archaeal system Ignicoccus hospitalis-Nanoarchaeum equitans.</title>
        <authorList>
            <person name="Podar M."/>
            <person name="Anderson I."/>
            <person name="Makarova K.S."/>
            <person name="Elkins J.G."/>
            <person name="Ivanova N."/>
            <person name="Wall M.A."/>
            <person name="Lykidis A."/>
            <person name="Mavromatis K."/>
            <person name="Sun H."/>
            <person name="Hudson M.E."/>
            <person name="Chen W."/>
            <person name="Deciu C."/>
            <person name="Hutchison D."/>
            <person name="Eads J.R."/>
            <person name="Anderson A."/>
            <person name="Fernandes F."/>
            <person name="Szeto E."/>
            <person name="Lapidus A."/>
            <person name="Kyrpides N.C."/>
            <person name="Saier M.H.Jr."/>
            <person name="Richardson P.M."/>
            <person name="Rachel R."/>
            <person name="Huber H."/>
            <person name="Eisen J.A."/>
            <person name="Koonin E.V."/>
            <person name="Keller M."/>
            <person name="Stetter K.O."/>
        </authorList>
    </citation>
    <scope>NUCLEOTIDE SEQUENCE [LARGE SCALE GENOMIC DNA]</scope>
    <source>
        <strain evidence="3">KIN4/I / DSM 18386 / JCM 14125</strain>
    </source>
</reference>
<evidence type="ECO:0000256" key="1">
    <source>
        <dbReference type="SAM" id="MobiDB-lite"/>
    </source>
</evidence>
<dbReference type="Proteomes" id="UP000000262">
    <property type="component" value="Chromosome"/>
</dbReference>
<protein>
    <submittedName>
        <fullName evidence="2">Uncharacterized protein</fullName>
    </submittedName>
</protein>
<evidence type="ECO:0000313" key="2">
    <source>
        <dbReference type="EMBL" id="ABU81513.1"/>
    </source>
</evidence>
<evidence type="ECO:0000313" key="3">
    <source>
        <dbReference type="Proteomes" id="UP000000262"/>
    </source>
</evidence>
<dbReference type="HOGENOM" id="CLU_1850614_0_0_2"/>